<dbReference type="Pfam" id="PF01741">
    <property type="entry name" value="MscL"/>
    <property type="match status" value="1"/>
</dbReference>
<dbReference type="InterPro" id="IPR001185">
    <property type="entry name" value="MS_channel"/>
</dbReference>
<evidence type="ECO:0000256" key="6">
    <source>
        <dbReference type="ARBA" id="ARBA00022989"/>
    </source>
</evidence>
<evidence type="ECO:0000256" key="8">
    <source>
        <dbReference type="ARBA" id="ARBA00023136"/>
    </source>
</evidence>
<dbReference type="PROSITE" id="PS01327">
    <property type="entry name" value="MSCL"/>
    <property type="match status" value="1"/>
</dbReference>
<keyword evidence="4" id="KW-1003">Cell membrane</keyword>
<evidence type="ECO:0000256" key="9">
    <source>
        <dbReference type="ARBA" id="ARBA00023303"/>
    </source>
</evidence>
<keyword evidence="12" id="KW-1185">Reference proteome</keyword>
<dbReference type="GO" id="GO:0008381">
    <property type="term" value="F:mechanosensitive monoatomic ion channel activity"/>
    <property type="evidence" value="ECO:0007669"/>
    <property type="project" value="InterPro"/>
</dbReference>
<keyword evidence="3" id="KW-0813">Transport</keyword>
<keyword evidence="5 10" id="KW-0812">Transmembrane</keyword>
<feature type="transmembrane region" description="Helical" evidence="10">
    <location>
        <begin position="7"/>
        <end position="27"/>
    </location>
</feature>
<dbReference type="NCBIfam" id="TIGR00220">
    <property type="entry name" value="mscL"/>
    <property type="match status" value="1"/>
</dbReference>
<evidence type="ECO:0000313" key="12">
    <source>
        <dbReference type="Proteomes" id="UP000000851"/>
    </source>
</evidence>
<keyword evidence="7" id="KW-0406">Ion transport</keyword>
<feature type="transmembrane region" description="Helical" evidence="10">
    <location>
        <begin position="63"/>
        <end position="86"/>
    </location>
</feature>
<dbReference type="InParanoid" id="C7PYG5"/>
<gene>
    <name evidence="11" type="ordered locus">Caci_6609</name>
</gene>
<dbReference type="InterPro" id="IPR019823">
    <property type="entry name" value="Mechanosensitive_channel_CS"/>
</dbReference>
<dbReference type="OrthoDB" id="9810350at2"/>
<dbReference type="EMBL" id="CP001700">
    <property type="protein sequence ID" value="ACU75455.1"/>
    <property type="molecule type" value="Genomic_DNA"/>
</dbReference>
<dbReference type="Proteomes" id="UP000000851">
    <property type="component" value="Chromosome"/>
</dbReference>
<dbReference type="GO" id="GO:0005886">
    <property type="term" value="C:plasma membrane"/>
    <property type="evidence" value="ECO:0007669"/>
    <property type="project" value="UniProtKB-SubCell"/>
</dbReference>
<name>C7PYG5_CATAD</name>
<dbReference type="PANTHER" id="PTHR30266:SF2">
    <property type="entry name" value="LARGE-CONDUCTANCE MECHANOSENSITIVE CHANNEL"/>
    <property type="match status" value="1"/>
</dbReference>
<dbReference type="HOGENOM" id="CLU_095787_2_3_11"/>
<evidence type="ECO:0000313" key="11">
    <source>
        <dbReference type="EMBL" id="ACU75455.1"/>
    </source>
</evidence>
<dbReference type="RefSeq" id="WP_015795184.1">
    <property type="nucleotide sequence ID" value="NC_013131.1"/>
</dbReference>
<dbReference type="InterPro" id="IPR036019">
    <property type="entry name" value="MscL_channel"/>
</dbReference>
<keyword evidence="9" id="KW-0407">Ion channel</keyword>
<dbReference type="eggNOG" id="COG1970">
    <property type="taxonomic scope" value="Bacteria"/>
</dbReference>
<evidence type="ECO:0000256" key="7">
    <source>
        <dbReference type="ARBA" id="ARBA00023065"/>
    </source>
</evidence>
<comment type="subcellular location">
    <subcellularLocation>
        <location evidence="1">Cell membrane</location>
        <topology evidence="1">Multi-pass membrane protein</topology>
    </subcellularLocation>
</comment>
<proteinExistence type="inferred from homology"/>
<accession>C7PYG5</accession>
<evidence type="ECO:0000256" key="5">
    <source>
        <dbReference type="ARBA" id="ARBA00022692"/>
    </source>
</evidence>
<dbReference type="InterPro" id="IPR037673">
    <property type="entry name" value="MSC/AndL"/>
</dbReference>
<evidence type="ECO:0000256" key="10">
    <source>
        <dbReference type="SAM" id="Phobius"/>
    </source>
</evidence>
<dbReference type="AlphaFoldDB" id="C7PYG5"/>
<protein>
    <submittedName>
        <fullName evidence="11">Large conductance mechanosensitive channel protein</fullName>
    </submittedName>
</protein>
<dbReference type="KEGG" id="cai:Caci_6609"/>
<feature type="transmembrane region" description="Helical" evidence="10">
    <location>
        <begin position="33"/>
        <end position="51"/>
    </location>
</feature>
<organism evidence="11 12">
    <name type="scientific">Catenulispora acidiphila (strain DSM 44928 / JCM 14897 / NBRC 102108 / NRRL B-24433 / ID139908)</name>
    <dbReference type="NCBI Taxonomy" id="479433"/>
    <lineage>
        <taxon>Bacteria</taxon>
        <taxon>Bacillati</taxon>
        <taxon>Actinomycetota</taxon>
        <taxon>Actinomycetes</taxon>
        <taxon>Catenulisporales</taxon>
        <taxon>Catenulisporaceae</taxon>
        <taxon>Catenulispora</taxon>
    </lineage>
</organism>
<dbReference type="PANTHER" id="PTHR30266">
    <property type="entry name" value="MECHANOSENSITIVE CHANNEL MSCL"/>
    <property type="match status" value="1"/>
</dbReference>
<evidence type="ECO:0000256" key="1">
    <source>
        <dbReference type="ARBA" id="ARBA00004651"/>
    </source>
</evidence>
<dbReference type="STRING" id="479433.Caci_6609"/>
<dbReference type="SUPFAM" id="SSF81330">
    <property type="entry name" value="Gated mechanosensitive channel"/>
    <property type="match status" value="1"/>
</dbReference>
<comment type="similarity">
    <text evidence="2">Belongs to the MscL family.</text>
</comment>
<keyword evidence="6 10" id="KW-1133">Transmembrane helix</keyword>
<evidence type="ECO:0000256" key="3">
    <source>
        <dbReference type="ARBA" id="ARBA00022448"/>
    </source>
</evidence>
<sequence>MSGFRKFILRGNLVDLAVAVVVGSLFSSLVKQFVASFITPLLGTIGATPNFDHLSFTIRRHAFAYGAFLTEAFSFVIAAIVMYFAIVLPFSRMIHLFDGNQAATEKDCPACTMRIPVLAKRCPECTTVLDSEHSWDHGTTAEEER</sequence>
<reference evidence="11 12" key="1">
    <citation type="journal article" date="2009" name="Stand. Genomic Sci.">
        <title>Complete genome sequence of Catenulispora acidiphila type strain (ID 139908).</title>
        <authorList>
            <person name="Copeland A."/>
            <person name="Lapidus A."/>
            <person name="Glavina Del Rio T."/>
            <person name="Nolan M."/>
            <person name="Lucas S."/>
            <person name="Chen F."/>
            <person name="Tice H."/>
            <person name="Cheng J.F."/>
            <person name="Bruce D."/>
            <person name="Goodwin L."/>
            <person name="Pitluck S."/>
            <person name="Mikhailova N."/>
            <person name="Pati A."/>
            <person name="Ivanova N."/>
            <person name="Mavromatis K."/>
            <person name="Chen A."/>
            <person name="Palaniappan K."/>
            <person name="Chain P."/>
            <person name="Land M."/>
            <person name="Hauser L."/>
            <person name="Chang Y.J."/>
            <person name="Jeffries C.D."/>
            <person name="Chertkov O."/>
            <person name="Brettin T."/>
            <person name="Detter J.C."/>
            <person name="Han C."/>
            <person name="Ali Z."/>
            <person name="Tindall B.J."/>
            <person name="Goker M."/>
            <person name="Bristow J."/>
            <person name="Eisen J.A."/>
            <person name="Markowitz V."/>
            <person name="Hugenholtz P."/>
            <person name="Kyrpides N.C."/>
            <person name="Klenk H.P."/>
        </authorList>
    </citation>
    <scope>NUCLEOTIDE SEQUENCE [LARGE SCALE GENOMIC DNA]</scope>
    <source>
        <strain evidence="12">DSM 44928 / JCM 14897 / NBRC 102108 / NRRL B-24433 / ID139908</strain>
    </source>
</reference>
<evidence type="ECO:0000256" key="4">
    <source>
        <dbReference type="ARBA" id="ARBA00022475"/>
    </source>
</evidence>
<evidence type="ECO:0000256" key="2">
    <source>
        <dbReference type="ARBA" id="ARBA00007254"/>
    </source>
</evidence>
<dbReference type="Gene3D" id="1.10.1200.120">
    <property type="entry name" value="Large-conductance mechanosensitive channel, MscL, domain 1"/>
    <property type="match status" value="1"/>
</dbReference>
<keyword evidence="8 10" id="KW-0472">Membrane</keyword>